<evidence type="ECO:0000256" key="1">
    <source>
        <dbReference type="ARBA" id="ARBA00001041"/>
    </source>
</evidence>
<evidence type="ECO:0000256" key="8">
    <source>
        <dbReference type="ARBA" id="ARBA00023052"/>
    </source>
</evidence>
<comment type="catalytic activity">
    <reaction evidence="1">
        <text>a 2-oxocarboxylate + H(+) = an aldehyde + CO2</text>
        <dbReference type="Rhea" id="RHEA:11628"/>
        <dbReference type="ChEBI" id="CHEBI:15378"/>
        <dbReference type="ChEBI" id="CHEBI:16526"/>
        <dbReference type="ChEBI" id="CHEBI:17478"/>
        <dbReference type="ChEBI" id="CHEBI:35179"/>
        <dbReference type="EC" id="4.1.1.1"/>
    </reaction>
</comment>
<dbReference type="GO" id="GO:0000949">
    <property type="term" value="P:aromatic amino acid family catabolic process to alcohol via Ehrlich pathway"/>
    <property type="evidence" value="ECO:0007669"/>
    <property type="project" value="TreeGrafter"/>
</dbReference>
<keyword evidence="5 10" id="KW-0479">Metal-binding</keyword>
<dbReference type="Gene3D" id="3.40.50.970">
    <property type="match status" value="2"/>
</dbReference>
<gene>
    <name evidence="15" type="ORF">Tasa_003_038</name>
</gene>
<sequence length="574" mass="61204">MSYTVGTYLAERLSQIGLKHHFAVAGDYNLVLLDQLLKNPSCEQVYCCNELNCGFAAEGYARANGAAAAVVTFNVGAFSALNAIGGANAENLPVILISGSPNSNDYGSGHILHHTIGIPDYNYQLEIAEKLTCAAVSITSAHDAPEKIDHVIRTALREKKPGYIEIACNVSGQPCAAPGPISAVTGHVPSDRATLQAAIKAVAAFVDAHEKPALLIGSKTRAAGAEEASVKLADALGCVVATMGAAKSFFPEDHPNYVGTFWGSASSAGVREIFDWTDSIIAVAPIFNDYSTEGWTAWPKGPNVALLDKNVVKVGDQSFDNIALADLLEGLAAHYAEKPKKDATVVEFGRIHGTSGPADAHVAQKKSEIARTAAETKLTRADIQSAVQGLVTPETTIFAETGDSWFNVMRMKLPRGARVELEMQWGHIGWSVPSMFGYAVGSPERRHILMVGDGSFQLTAQEVAQMTRRKLPVIIFLINNAGYTIEVEIHDGPYNNIKNWDYAAVIEGFNAQDGKGRGLRATTPAELEAAVKTALGNTEGPTLIECVIPRDDCTSELISWGRHVAAANARPPAQ</sequence>
<dbReference type="InterPro" id="IPR029061">
    <property type="entry name" value="THDP-binding"/>
</dbReference>
<keyword evidence="8 11" id="KW-0786">Thiamine pyrophosphate</keyword>
<dbReference type="InterPro" id="IPR000399">
    <property type="entry name" value="TPP-bd_CS"/>
</dbReference>
<dbReference type="EMBL" id="BALE01000003">
    <property type="protein sequence ID" value="GAN52860.1"/>
    <property type="molecule type" value="Genomic_DNA"/>
</dbReference>
<evidence type="ECO:0000313" key="16">
    <source>
        <dbReference type="Proteomes" id="UP000032679"/>
    </source>
</evidence>
<organism evidence="15 16">
    <name type="scientific">Tanticharoenia sakaeratensis NBRC 103193</name>
    <dbReference type="NCBI Taxonomy" id="1231623"/>
    <lineage>
        <taxon>Bacteria</taxon>
        <taxon>Pseudomonadati</taxon>
        <taxon>Pseudomonadota</taxon>
        <taxon>Alphaproteobacteria</taxon>
        <taxon>Acetobacterales</taxon>
        <taxon>Acetobacteraceae</taxon>
        <taxon>Tanticharoenia</taxon>
    </lineage>
</organism>
<feature type="binding site" evidence="10">
    <location>
        <position position="480"/>
    </location>
    <ligand>
        <name>Mg(2+)</name>
        <dbReference type="ChEBI" id="CHEBI:18420"/>
    </ligand>
</feature>
<comment type="cofactor">
    <cofactor evidence="10">
        <name>Mg(2+)</name>
        <dbReference type="ChEBI" id="CHEBI:18420"/>
    </cofactor>
    <text evidence="10">Binds 1 Mg(2+) per subunit.</text>
</comment>
<evidence type="ECO:0000256" key="10">
    <source>
        <dbReference type="PIRSR" id="PIRSR036565-2"/>
    </source>
</evidence>
<dbReference type="GO" id="GO:0030976">
    <property type="term" value="F:thiamine pyrophosphate binding"/>
    <property type="evidence" value="ECO:0007669"/>
    <property type="project" value="InterPro"/>
</dbReference>
<evidence type="ECO:0000256" key="3">
    <source>
        <dbReference type="ARBA" id="ARBA00007812"/>
    </source>
</evidence>
<comment type="cofactor">
    <cofactor evidence="2">
        <name>thiamine diphosphate</name>
        <dbReference type="ChEBI" id="CHEBI:58937"/>
    </cofactor>
</comment>
<dbReference type="FunFam" id="3.40.50.1220:FF:000009">
    <property type="entry name" value="Pyruvate decarboxylase 1"/>
    <property type="match status" value="1"/>
</dbReference>
<dbReference type="InterPro" id="IPR047213">
    <property type="entry name" value="TPP_PYR_PDC_IPDC-like"/>
</dbReference>
<feature type="domain" description="Thiamine pyrophosphate enzyme TPP-binding" evidence="13">
    <location>
        <begin position="414"/>
        <end position="546"/>
    </location>
</feature>
<dbReference type="Proteomes" id="UP000032679">
    <property type="component" value="Unassembled WGS sequence"/>
</dbReference>
<keyword evidence="16" id="KW-1185">Reference proteome</keyword>
<evidence type="ECO:0000256" key="2">
    <source>
        <dbReference type="ARBA" id="ARBA00001964"/>
    </source>
</evidence>
<evidence type="ECO:0000259" key="13">
    <source>
        <dbReference type="Pfam" id="PF02775"/>
    </source>
</evidence>
<dbReference type="InterPro" id="IPR029035">
    <property type="entry name" value="DHS-like_NAD/FAD-binding_dom"/>
</dbReference>
<dbReference type="GO" id="GO:0005829">
    <property type="term" value="C:cytosol"/>
    <property type="evidence" value="ECO:0007669"/>
    <property type="project" value="TreeGrafter"/>
</dbReference>
<dbReference type="GO" id="GO:0000287">
    <property type="term" value="F:magnesium ion binding"/>
    <property type="evidence" value="ECO:0007669"/>
    <property type="project" value="InterPro"/>
</dbReference>
<dbReference type="InterPro" id="IPR012000">
    <property type="entry name" value="Thiamin_PyroP_enz_cen_dom"/>
</dbReference>
<dbReference type="Pfam" id="PF02776">
    <property type="entry name" value="TPP_enzyme_N"/>
    <property type="match status" value="1"/>
</dbReference>
<evidence type="ECO:0000256" key="9">
    <source>
        <dbReference type="ARBA" id="ARBA00023239"/>
    </source>
</evidence>
<dbReference type="PROSITE" id="PS00187">
    <property type="entry name" value="TPP_ENZYMES"/>
    <property type="match status" value="1"/>
</dbReference>
<feature type="binding site" evidence="10">
    <location>
        <position position="482"/>
    </location>
    <ligand>
        <name>Mg(2+)</name>
        <dbReference type="ChEBI" id="CHEBI:18420"/>
    </ligand>
</feature>
<dbReference type="CDD" id="cd02005">
    <property type="entry name" value="TPP_PDC_IPDC"/>
    <property type="match status" value="1"/>
</dbReference>
<dbReference type="Gene3D" id="3.40.50.1220">
    <property type="entry name" value="TPP-binding domain"/>
    <property type="match status" value="1"/>
</dbReference>
<keyword evidence="15" id="KW-0670">Pyruvate</keyword>
<dbReference type="GO" id="GO:0004737">
    <property type="term" value="F:pyruvate decarboxylase activity"/>
    <property type="evidence" value="ECO:0007669"/>
    <property type="project" value="UniProtKB-EC"/>
</dbReference>
<dbReference type="CDD" id="cd07038">
    <property type="entry name" value="TPP_PYR_PDC_IPDC_like"/>
    <property type="match status" value="1"/>
</dbReference>
<evidence type="ECO:0000313" key="15">
    <source>
        <dbReference type="EMBL" id="GAN52860.1"/>
    </source>
</evidence>
<dbReference type="InterPro" id="IPR011766">
    <property type="entry name" value="TPP_enzyme_TPP-bd"/>
</dbReference>
<dbReference type="PANTHER" id="PTHR43452">
    <property type="entry name" value="PYRUVATE DECARBOXYLASE"/>
    <property type="match status" value="1"/>
</dbReference>
<dbReference type="RefSeq" id="WP_048846368.1">
    <property type="nucleotide sequence ID" value="NZ_BALE01000003.1"/>
</dbReference>
<protein>
    <recommendedName>
        <fullName evidence="4">pyruvate decarboxylase</fullName>
        <ecNumber evidence="4">4.1.1.1</ecNumber>
    </recommendedName>
</protein>
<dbReference type="AlphaFoldDB" id="A0A0D6MHD0"/>
<evidence type="ECO:0000256" key="5">
    <source>
        <dbReference type="ARBA" id="ARBA00022723"/>
    </source>
</evidence>
<dbReference type="SUPFAM" id="SSF52518">
    <property type="entry name" value="Thiamin diphosphate-binding fold (THDP-binding)"/>
    <property type="match status" value="2"/>
</dbReference>
<dbReference type="Pfam" id="PF02775">
    <property type="entry name" value="TPP_enzyme_C"/>
    <property type="match status" value="1"/>
</dbReference>
<evidence type="ECO:0000256" key="4">
    <source>
        <dbReference type="ARBA" id="ARBA00013202"/>
    </source>
</evidence>
<feature type="domain" description="Thiamine pyrophosphate enzyme N-terminal TPP-binding" evidence="14">
    <location>
        <begin position="4"/>
        <end position="109"/>
    </location>
</feature>
<dbReference type="InterPro" id="IPR012110">
    <property type="entry name" value="PDC/IPDC-like"/>
</dbReference>
<dbReference type="EC" id="4.1.1.1" evidence="4"/>
<dbReference type="FunFam" id="3.40.50.970:FF:000019">
    <property type="entry name" value="Pyruvate decarboxylase isozyme"/>
    <property type="match status" value="1"/>
</dbReference>
<dbReference type="Pfam" id="PF00205">
    <property type="entry name" value="TPP_enzyme_M"/>
    <property type="match status" value="1"/>
</dbReference>
<evidence type="ECO:0000259" key="14">
    <source>
        <dbReference type="Pfam" id="PF02776"/>
    </source>
</evidence>
<accession>A0A0D6MHD0</accession>
<keyword evidence="7 10" id="KW-0460">Magnesium</keyword>
<dbReference type="SUPFAM" id="SSF52467">
    <property type="entry name" value="DHS-like NAD/FAD-binding domain"/>
    <property type="match status" value="1"/>
</dbReference>
<evidence type="ECO:0000256" key="6">
    <source>
        <dbReference type="ARBA" id="ARBA00022793"/>
    </source>
</evidence>
<feature type="domain" description="Thiamine pyrophosphate enzyme central" evidence="12">
    <location>
        <begin position="199"/>
        <end position="317"/>
    </location>
</feature>
<dbReference type="STRING" id="1231623.Tasa_003_038"/>
<evidence type="ECO:0000259" key="12">
    <source>
        <dbReference type="Pfam" id="PF00205"/>
    </source>
</evidence>
<dbReference type="OrthoDB" id="4494979at2"/>
<keyword evidence="9" id="KW-0456">Lyase</keyword>
<dbReference type="PANTHER" id="PTHR43452:SF1">
    <property type="entry name" value="PYRUVATE DECARBOXYLASE C186.09-RELATED"/>
    <property type="match status" value="1"/>
</dbReference>
<evidence type="ECO:0000256" key="7">
    <source>
        <dbReference type="ARBA" id="ARBA00022842"/>
    </source>
</evidence>
<feature type="binding site" evidence="10">
    <location>
        <position position="453"/>
    </location>
    <ligand>
        <name>Mg(2+)</name>
        <dbReference type="ChEBI" id="CHEBI:18420"/>
    </ligand>
</feature>
<comment type="caution">
    <text evidence="15">The sequence shown here is derived from an EMBL/GenBank/DDBJ whole genome shotgun (WGS) entry which is preliminary data.</text>
</comment>
<dbReference type="PIRSF" id="PIRSF036565">
    <property type="entry name" value="Pyruvt_ip_decrb"/>
    <property type="match status" value="1"/>
</dbReference>
<dbReference type="FunFam" id="3.40.50.970:FF:000024">
    <property type="entry name" value="Pyruvate decarboxylase isozyme"/>
    <property type="match status" value="1"/>
</dbReference>
<dbReference type="InterPro" id="IPR012001">
    <property type="entry name" value="Thiamin_PyroP_enz_TPP-bd_dom"/>
</dbReference>
<evidence type="ECO:0000256" key="11">
    <source>
        <dbReference type="RuleBase" id="RU362132"/>
    </source>
</evidence>
<reference evidence="15 16" key="1">
    <citation type="submission" date="2012-10" db="EMBL/GenBank/DDBJ databases">
        <title>Genome sequencing of Tanticharoenia sakaeratensis NBRC 103193.</title>
        <authorList>
            <person name="Azuma Y."/>
            <person name="Hadano H."/>
            <person name="Hirakawa H."/>
            <person name="Matsushita K."/>
        </authorList>
    </citation>
    <scope>NUCLEOTIDE SEQUENCE [LARGE SCALE GENOMIC DNA]</scope>
    <source>
        <strain evidence="15 16">NBRC 103193</strain>
    </source>
</reference>
<proteinExistence type="inferred from homology"/>
<comment type="similarity">
    <text evidence="3 11">Belongs to the TPP enzyme family.</text>
</comment>
<dbReference type="InterPro" id="IPR047214">
    <property type="entry name" value="TPP_PDC_IPDC"/>
</dbReference>
<keyword evidence="6" id="KW-0210">Decarboxylase</keyword>
<name>A0A0D6MHD0_9PROT</name>